<dbReference type="AlphaFoldDB" id="A0A0Q3IRX8"/>
<feature type="region of interest" description="Disordered" evidence="1">
    <location>
        <begin position="198"/>
        <end position="224"/>
    </location>
</feature>
<dbReference type="OrthoDB" id="696840at2759"/>
<evidence type="ECO:0000313" key="2">
    <source>
        <dbReference type="EMBL" id="KQK03140.1"/>
    </source>
</evidence>
<reference evidence="2" key="2">
    <citation type="submission" date="2017-06" db="EMBL/GenBank/DDBJ databases">
        <title>WGS assembly of Brachypodium distachyon.</title>
        <authorList>
            <consortium name="The International Brachypodium Initiative"/>
            <person name="Lucas S."/>
            <person name="Harmon-Smith M."/>
            <person name="Lail K."/>
            <person name="Tice H."/>
            <person name="Grimwood J."/>
            <person name="Bruce D."/>
            <person name="Barry K."/>
            <person name="Shu S."/>
            <person name="Lindquist E."/>
            <person name="Wang M."/>
            <person name="Pitluck S."/>
            <person name="Vogel J.P."/>
            <person name="Garvin D.F."/>
            <person name="Mockler T.C."/>
            <person name="Schmutz J."/>
            <person name="Rokhsar D."/>
            <person name="Bevan M.W."/>
        </authorList>
    </citation>
    <scope>NUCLEOTIDE SEQUENCE</scope>
    <source>
        <strain evidence="2">Bd21</strain>
    </source>
</reference>
<accession>A0A0Q3IRX8</accession>
<dbReference type="InParanoid" id="A0A0Q3IRX8"/>
<dbReference type="Proteomes" id="UP000008810">
    <property type="component" value="Chromosome 2"/>
</dbReference>
<proteinExistence type="predicted"/>
<feature type="compositionally biased region" description="Basic residues" evidence="1">
    <location>
        <begin position="212"/>
        <end position="223"/>
    </location>
</feature>
<reference evidence="3" key="3">
    <citation type="submission" date="2018-08" db="UniProtKB">
        <authorList>
            <consortium name="EnsemblPlants"/>
        </authorList>
    </citation>
    <scope>IDENTIFICATION</scope>
    <source>
        <strain evidence="3">cv. Bd21</strain>
    </source>
</reference>
<dbReference type="EMBL" id="CM000881">
    <property type="protein sequence ID" value="KQK03140.1"/>
    <property type="molecule type" value="Genomic_DNA"/>
</dbReference>
<protein>
    <recommendedName>
        <fullName evidence="5">F-box domain-containing protein</fullName>
    </recommendedName>
</protein>
<dbReference type="ExpressionAtlas" id="A0A0Q3IRX8">
    <property type="expression patterns" value="baseline and differential"/>
</dbReference>
<dbReference type="Gramene" id="KQK03140">
    <property type="protein sequence ID" value="KQK03140"/>
    <property type="gene ID" value="BRADI_2g05802v3"/>
</dbReference>
<name>A0A0Q3IRX8_BRADI</name>
<reference evidence="2 3" key="1">
    <citation type="journal article" date="2010" name="Nature">
        <title>Genome sequencing and analysis of the model grass Brachypodium distachyon.</title>
        <authorList>
            <consortium name="International Brachypodium Initiative"/>
        </authorList>
    </citation>
    <scope>NUCLEOTIDE SEQUENCE [LARGE SCALE GENOMIC DNA]</scope>
    <source>
        <strain evidence="2 3">Bd21</strain>
    </source>
</reference>
<evidence type="ECO:0000313" key="4">
    <source>
        <dbReference type="Proteomes" id="UP000008810"/>
    </source>
</evidence>
<evidence type="ECO:0000313" key="3">
    <source>
        <dbReference type="EnsemblPlants" id="KQK03140"/>
    </source>
</evidence>
<keyword evidence="4" id="KW-1185">Reference proteome</keyword>
<evidence type="ECO:0008006" key="5">
    <source>
        <dbReference type="Google" id="ProtNLM"/>
    </source>
</evidence>
<sequence>MLSTPYGEDAIRAATEADAAAQNASTHVHSIINSVVEKHSAIWGEEFSSFVSSMKLIHQRRVSLMAAEISDTVSSLMHNHQTNVDDSSSKVQDQLLPFSLEKKKKEEKRKRLRPFIASEHQVPHPDPHVASECQVPEATVNSTDAQQNQANDNTEGLISDDIVNVPPSPIQGQFPNFSTGIHAVASDNNSHRDNIAATTPADANLNGGSSKSQRRRINKKRKREQLEKKQFLFCRPSCNPMLLRGRTMVHMSEAGDPLDSLPVRILADILGRVADIGDIAACRLASRALLAATYQCPSVRLDAATHARCLRKGRVGVEGTPFCELMGNLASLIGAHLRSLSIDVSKGQGCPDEAMWVEEGEFDEADDLHLTNGGVCAGMGGHYRRTNPPRGGNH</sequence>
<gene>
    <name evidence="2" type="ORF">BRADI_2g05802v3</name>
</gene>
<organism evidence="2">
    <name type="scientific">Brachypodium distachyon</name>
    <name type="common">Purple false brome</name>
    <name type="synonym">Trachynia distachya</name>
    <dbReference type="NCBI Taxonomy" id="15368"/>
    <lineage>
        <taxon>Eukaryota</taxon>
        <taxon>Viridiplantae</taxon>
        <taxon>Streptophyta</taxon>
        <taxon>Embryophyta</taxon>
        <taxon>Tracheophyta</taxon>
        <taxon>Spermatophyta</taxon>
        <taxon>Magnoliopsida</taxon>
        <taxon>Liliopsida</taxon>
        <taxon>Poales</taxon>
        <taxon>Poaceae</taxon>
        <taxon>BOP clade</taxon>
        <taxon>Pooideae</taxon>
        <taxon>Stipodae</taxon>
        <taxon>Brachypodieae</taxon>
        <taxon>Brachypodium</taxon>
    </lineage>
</organism>
<evidence type="ECO:0000256" key="1">
    <source>
        <dbReference type="SAM" id="MobiDB-lite"/>
    </source>
</evidence>
<dbReference type="EnsemblPlants" id="KQK03140">
    <property type="protein sequence ID" value="KQK03140"/>
    <property type="gene ID" value="BRADI_2g05802v3"/>
</dbReference>